<sequence>MMLFRAGGELIVFQQKEVCNQPRWQPHRGEGDFLEIKEQYFPILSSKCIWEDGTRMEMIPVYVNPILYAALTLTIICFGAALYFRLHARRKPTKGKIKKK</sequence>
<evidence type="ECO:0000313" key="3">
    <source>
        <dbReference type="Proteomes" id="UP000199497"/>
    </source>
</evidence>
<dbReference type="Proteomes" id="UP000199497">
    <property type="component" value="Unassembled WGS sequence"/>
</dbReference>
<organism evidence="2 3">
    <name type="scientific">Actinopolyspora xinjiangensis</name>
    <dbReference type="NCBI Taxonomy" id="405564"/>
    <lineage>
        <taxon>Bacteria</taxon>
        <taxon>Bacillati</taxon>
        <taxon>Actinomycetota</taxon>
        <taxon>Actinomycetes</taxon>
        <taxon>Actinopolysporales</taxon>
        <taxon>Actinopolysporaceae</taxon>
        <taxon>Actinopolyspora</taxon>
    </lineage>
</organism>
<protein>
    <submittedName>
        <fullName evidence="2">Uncharacterized protein</fullName>
    </submittedName>
</protein>
<accession>A0A1H0Q695</accession>
<evidence type="ECO:0000313" key="2">
    <source>
        <dbReference type="EMBL" id="SDP12912.1"/>
    </source>
</evidence>
<name>A0A1H0Q695_9ACTN</name>
<proteinExistence type="predicted"/>
<dbReference type="EMBL" id="FNJR01000002">
    <property type="protein sequence ID" value="SDP12912.1"/>
    <property type="molecule type" value="Genomic_DNA"/>
</dbReference>
<evidence type="ECO:0000256" key="1">
    <source>
        <dbReference type="SAM" id="Phobius"/>
    </source>
</evidence>
<keyword evidence="1" id="KW-0472">Membrane</keyword>
<keyword evidence="3" id="KW-1185">Reference proteome</keyword>
<dbReference type="AlphaFoldDB" id="A0A1H0Q695"/>
<keyword evidence="1" id="KW-0812">Transmembrane</keyword>
<reference evidence="3" key="1">
    <citation type="submission" date="2016-10" db="EMBL/GenBank/DDBJ databases">
        <authorList>
            <person name="Varghese N."/>
            <person name="Submissions S."/>
        </authorList>
    </citation>
    <scope>NUCLEOTIDE SEQUENCE [LARGE SCALE GENOMIC DNA]</scope>
    <source>
        <strain evidence="3">DSM 46732</strain>
    </source>
</reference>
<gene>
    <name evidence="2" type="ORF">SAMN04487905_102103</name>
</gene>
<feature type="transmembrane region" description="Helical" evidence="1">
    <location>
        <begin position="66"/>
        <end position="86"/>
    </location>
</feature>
<keyword evidence="1" id="KW-1133">Transmembrane helix</keyword>